<dbReference type="PROSITE" id="PS51186">
    <property type="entry name" value="GNAT"/>
    <property type="match status" value="1"/>
</dbReference>
<dbReference type="EMBL" id="DUTP01000001">
    <property type="protein sequence ID" value="HHX99145.1"/>
    <property type="molecule type" value="Genomic_DNA"/>
</dbReference>
<sequence>MVDIETQKFGDFEIGKMKEQDLKFLPELCRQYYVESPEDSTNIEGMYRNFEKYKDGEFWHFFVMRHGKETMGYAEVFLHPNLFFEQKPYITIWWVRIEKKYRNQGLGKKLIQYIEEFGRKMGADSCCLQAEIPNVVAQKLYESLGYEKDCGYFKDLTKE</sequence>
<gene>
    <name evidence="2" type="ORF">GX533_00445</name>
</gene>
<dbReference type="GO" id="GO:0016747">
    <property type="term" value="F:acyltransferase activity, transferring groups other than amino-acyl groups"/>
    <property type="evidence" value="ECO:0007669"/>
    <property type="project" value="InterPro"/>
</dbReference>
<dbReference type="CDD" id="cd04301">
    <property type="entry name" value="NAT_SF"/>
    <property type="match status" value="1"/>
</dbReference>
<proteinExistence type="predicted"/>
<dbReference type="Pfam" id="PF00583">
    <property type="entry name" value="Acetyltransf_1"/>
    <property type="match status" value="1"/>
</dbReference>
<dbReference type="AlphaFoldDB" id="A0A832QDA1"/>
<protein>
    <submittedName>
        <fullName evidence="2">GNAT family N-acetyltransferase</fullName>
    </submittedName>
</protein>
<dbReference type="InterPro" id="IPR016181">
    <property type="entry name" value="Acyl_CoA_acyltransferase"/>
</dbReference>
<dbReference type="SUPFAM" id="SSF55729">
    <property type="entry name" value="Acyl-CoA N-acyltransferases (Nat)"/>
    <property type="match status" value="1"/>
</dbReference>
<dbReference type="PANTHER" id="PTHR43072">
    <property type="entry name" value="N-ACETYLTRANSFERASE"/>
    <property type="match status" value="1"/>
</dbReference>
<evidence type="ECO:0000313" key="2">
    <source>
        <dbReference type="EMBL" id="HHX99145.1"/>
    </source>
</evidence>
<organism evidence="2 3">
    <name type="scientific">Candidatus Dojkabacteria bacterium</name>
    <dbReference type="NCBI Taxonomy" id="2099670"/>
    <lineage>
        <taxon>Bacteria</taxon>
        <taxon>Candidatus Dojkabacteria</taxon>
    </lineage>
</organism>
<evidence type="ECO:0000259" key="1">
    <source>
        <dbReference type="PROSITE" id="PS51186"/>
    </source>
</evidence>
<feature type="domain" description="N-acetyltransferase" evidence="1">
    <location>
        <begin position="12"/>
        <end position="159"/>
    </location>
</feature>
<evidence type="ECO:0000313" key="3">
    <source>
        <dbReference type="Proteomes" id="UP000576550"/>
    </source>
</evidence>
<name>A0A832QDA1_9BACT</name>
<keyword evidence="2" id="KW-0808">Transferase</keyword>
<accession>A0A832QDA1</accession>
<dbReference type="Proteomes" id="UP000576550">
    <property type="component" value="Unassembled WGS sequence"/>
</dbReference>
<dbReference type="InterPro" id="IPR000182">
    <property type="entry name" value="GNAT_dom"/>
</dbReference>
<comment type="caution">
    <text evidence="2">The sequence shown here is derived from an EMBL/GenBank/DDBJ whole genome shotgun (WGS) entry which is preliminary data.</text>
</comment>
<dbReference type="Gene3D" id="3.40.630.30">
    <property type="match status" value="1"/>
</dbReference>
<reference evidence="2 3" key="1">
    <citation type="journal article" date="2020" name="Biotechnol. Biofuels">
        <title>New insights from the biogas microbiome by comprehensive genome-resolved metagenomics of nearly 1600 species originating from multiple anaerobic digesters.</title>
        <authorList>
            <person name="Campanaro S."/>
            <person name="Treu L."/>
            <person name="Rodriguez-R L.M."/>
            <person name="Kovalovszki A."/>
            <person name="Ziels R.M."/>
            <person name="Maus I."/>
            <person name="Zhu X."/>
            <person name="Kougias P.G."/>
            <person name="Basile A."/>
            <person name="Luo G."/>
            <person name="Schluter A."/>
            <person name="Konstantinidis K.T."/>
            <person name="Angelidaki I."/>
        </authorList>
    </citation>
    <scope>NUCLEOTIDE SEQUENCE [LARGE SCALE GENOMIC DNA]</scope>
    <source>
        <strain evidence="2">AS05jafATM_89</strain>
    </source>
</reference>